<dbReference type="RefSeq" id="WP_235057952.1">
    <property type="nucleotide sequence ID" value="NZ_JAKFHA010000045.1"/>
</dbReference>
<keyword evidence="1" id="KW-0418">Kinase</keyword>
<keyword evidence="3" id="KW-0067">ATP-binding</keyword>
<organism evidence="3 4">
    <name type="scientific">Yinghuangia soli</name>
    <dbReference type="NCBI Taxonomy" id="2908204"/>
    <lineage>
        <taxon>Bacteria</taxon>
        <taxon>Bacillati</taxon>
        <taxon>Actinomycetota</taxon>
        <taxon>Actinomycetes</taxon>
        <taxon>Kitasatosporales</taxon>
        <taxon>Streptomycetaceae</taxon>
        <taxon>Yinghuangia</taxon>
    </lineage>
</organism>
<keyword evidence="3" id="KW-0547">Nucleotide-binding</keyword>
<dbReference type="GO" id="GO:0005524">
    <property type="term" value="F:ATP binding"/>
    <property type="evidence" value="ECO:0007669"/>
    <property type="project" value="UniProtKB-KW"/>
</dbReference>
<dbReference type="CDD" id="cd16936">
    <property type="entry name" value="HATPase_RsbW-like"/>
    <property type="match status" value="1"/>
</dbReference>
<proteinExistence type="predicted"/>
<dbReference type="GO" id="GO:0004674">
    <property type="term" value="F:protein serine/threonine kinase activity"/>
    <property type="evidence" value="ECO:0007669"/>
    <property type="project" value="UniProtKB-KW"/>
</dbReference>
<comment type="caution">
    <text evidence="3">The sequence shown here is derived from an EMBL/GenBank/DDBJ whole genome shotgun (WGS) entry which is preliminary data.</text>
</comment>
<dbReference type="PANTHER" id="PTHR35526:SF3">
    <property type="entry name" value="ANTI-SIGMA-F FACTOR RSBW"/>
    <property type="match status" value="1"/>
</dbReference>
<dbReference type="PANTHER" id="PTHR35526">
    <property type="entry name" value="ANTI-SIGMA-F FACTOR RSBW-RELATED"/>
    <property type="match status" value="1"/>
</dbReference>
<dbReference type="InterPro" id="IPR003594">
    <property type="entry name" value="HATPase_dom"/>
</dbReference>
<evidence type="ECO:0000313" key="4">
    <source>
        <dbReference type="Proteomes" id="UP001165378"/>
    </source>
</evidence>
<reference evidence="3" key="1">
    <citation type="submission" date="2022-01" db="EMBL/GenBank/DDBJ databases">
        <title>Genome-Based Taxonomic Classification of the Phylum Actinobacteria.</title>
        <authorList>
            <person name="Gao Y."/>
        </authorList>
    </citation>
    <scope>NUCLEOTIDE SEQUENCE</scope>
    <source>
        <strain evidence="3">KLBMP 8922</strain>
    </source>
</reference>
<keyword evidence="1" id="KW-0808">Transferase</keyword>
<keyword evidence="1" id="KW-0723">Serine/threonine-protein kinase</keyword>
<dbReference type="AlphaFoldDB" id="A0AA41U4Q1"/>
<feature type="domain" description="Histidine kinase/HSP90-like ATPase" evidence="2">
    <location>
        <begin position="19"/>
        <end position="126"/>
    </location>
</feature>
<dbReference type="Gene3D" id="3.30.565.10">
    <property type="entry name" value="Histidine kinase-like ATPase, C-terminal domain"/>
    <property type="match status" value="1"/>
</dbReference>
<keyword evidence="4" id="KW-1185">Reference proteome</keyword>
<dbReference type="InterPro" id="IPR050267">
    <property type="entry name" value="Anti-sigma-factor_SerPK"/>
</dbReference>
<evidence type="ECO:0000259" key="2">
    <source>
        <dbReference type="Pfam" id="PF13581"/>
    </source>
</evidence>
<gene>
    <name evidence="3" type="ORF">LZ495_38990</name>
</gene>
<protein>
    <submittedName>
        <fullName evidence="3">ATP-binding protein</fullName>
    </submittedName>
</protein>
<dbReference type="Proteomes" id="UP001165378">
    <property type="component" value="Unassembled WGS sequence"/>
</dbReference>
<accession>A0AA41U4Q1</accession>
<dbReference type="InterPro" id="IPR036890">
    <property type="entry name" value="HATPase_C_sf"/>
</dbReference>
<sequence length="137" mass="15009">MHTIDPDQLLCVQLESAPVAARLARVHVREICAGLVADIDDILLVVSELVTNAVKHGDGAPVTLRVTRYDAHLWVAVENTCTEQADLARPWEPHSENPTGRGLFLIAKCSEGLRLHTEPHRTIVEAKFPVLAPPSAR</sequence>
<dbReference type="Pfam" id="PF13581">
    <property type="entry name" value="HATPase_c_2"/>
    <property type="match status" value="1"/>
</dbReference>
<dbReference type="EMBL" id="JAKFHA010000045">
    <property type="protein sequence ID" value="MCF2533175.1"/>
    <property type="molecule type" value="Genomic_DNA"/>
</dbReference>
<dbReference type="SUPFAM" id="SSF55874">
    <property type="entry name" value="ATPase domain of HSP90 chaperone/DNA topoisomerase II/histidine kinase"/>
    <property type="match status" value="1"/>
</dbReference>
<evidence type="ECO:0000256" key="1">
    <source>
        <dbReference type="ARBA" id="ARBA00022527"/>
    </source>
</evidence>
<name>A0AA41U4Q1_9ACTN</name>
<evidence type="ECO:0000313" key="3">
    <source>
        <dbReference type="EMBL" id="MCF2533175.1"/>
    </source>
</evidence>